<proteinExistence type="evidence at transcript level"/>
<comment type="similarity">
    <text evidence="7">Belongs to the MPDU1 (TC 2.A.43.3) family.</text>
</comment>
<dbReference type="PANTHER" id="PTHR12226:SF2">
    <property type="entry name" value="MANNOSE-P-DOLICHOL UTILIZATION DEFECT 1 PROTEIN"/>
    <property type="match status" value="1"/>
</dbReference>
<dbReference type="AlphaFoldDB" id="T2MIN8"/>
<feature type="non-terminal residue" evidence="9">
    <location>
        <position position="1"/>
    </location>
</feature>
<dbReference type="InterPro" id="IPR016817">
    <property type="entry name" value="MannP-dilichol_defect-1"/>
</dbReference>
<feature type="transmembrane region" description="Helical" evidence="8">
    <location>
        <begin position="157"/>
        <end position="175"/>
    </location>
</feature>
<evidence type="ECO:0000256" key="2">
    <source>
        <dbReference type="ARBA" id="ARBA00022448"/>
    </source>
</evidence>
<keyword evidence="6 8" id="KW-0472">Membrane</keyword>
<dbReference type="Gene3D" id="1.20.1280.290">
    <property type="match status" value="1"/>
</dbReference>
<keyword evidence="5 8" id="KW-1133">Transmembrane helix</keyword>
<evidence type="ECO:0000256" key="4">
    <source>
        <dbReference type="ARBA" id="ARBA00022737"/>
    </source>
</evidence>
<gene>
    <name evidence="9" type="primary">MPDU1</name>
</gene>
<keyword evidence="3 8" id="KW-0812">Transmembrane</keyword>
<dbReference type="FunFam" id="1.20.1280.290:FF:000006">
    <property type="entry name" value="mannose-P-dolichol utilization defect 1 protein"/>
    <property type="match status" value="1"/>
</dbReference>
<protein>
    <submittedName>
        <fullName evidence="9">Mannose-P-dolichol utilization defect 1 protein</fullName>
    </submittedName>
</protein>
<evidence type="ECO:0000256" key="8">
    <source>
        <dbReference type="SAM" id="Phobius"/>
    </source>
</evidence>
<reference evidence="9" key="1">
    <citation type="journal article" date="2013" name="Genome Biol. Evol.">
        <title>Punctuated emergences of genetic and phenotypic innovations in eumetazoan, bilaterian, euteleostome, and hominidae ancestors.</title>
        <authorList>
            <person name="Wenger Y."/>
            <person name="Galliot B."/>
        </authorList>
    </citation>
    <scope>NUCLEOTIDE SEQUENCE</scope>
    <source>
        <tissue evidence="9">Whole animals</tissue>
    </source>
</reference>
<keyword evidence="4" id="KW-0677">Repeat</keyword>
<feature type="transmembrane region" description="Helical" evidence="8">
    <location>
        <begin position="103"/>
        <end position="124"/>
    </location>
</feature>
<sequence>MEKTSFGKNNNICFSREYMELFTKYKNRIKNMAVQMTYFFTPLVLMLISEECHDEFFVKFNILNVPCLKIAITKGLGCVIIVGSMIVKVPQIIKLLQAKSGEGLNIISLLSELAVSTFSITYAFQKRFPFSSWGEALFLAVQNGVLVILINYYNKKYFAAFIFTPIYCGITYFLSTPIVPIYWIVKLQEFNLVFIAAGRLLQIVDNYSMGHTGQLSFVTTLLITVGGLARVLTSLQETGDMLMTLQFVVSSMLNAVILAQLLWYWNVVPDKIKKKVQ</sequence>
<dbReference type="EMBL" id="HAAD01005568">
    <property type="protein sequence ID" value="CDG71800.1"/>
    <property type="molecule type" value="mRNA"/>
</dbReference>
<dbReference type="PIRSF" id="PIRSF023381">
    <property type="entry name" value="MannP-dilichol_defect-1p"/>
    <property type="match status" value="1"/>
</dbReference>
<feature type="transmembrane region" description="Helical" evidence="8">
    <location>
        <begin position="213"/>
        <end position="232"/>
    </location>
</feature>
<evidence type="ECO:0000256" key="1">
    <source>
        <dbReference type="ARBA" id="ARBA00004141"/>
    </source>
</evidence>
<dbReference type="SMART" id="SM00679">
    <property type="entry name" value="CTNS"/>
    <property type="match status" value="2"/>
</dbReference>
<comment type="subcellular location">
    <subcellularLocation>
        <location evidence="1">Membrane</location>
        <topology evidence="1">Multi-pass membrane protein</topology>
    </subcellularLocation>
</comment>
<evidence type="ECO:0000256" key="6">
    <source>
        <dbReference type="ARBA" id="ARBA00023136"/>
    </source>
</evidence>
<name>T2MIN8_HYDVU</name>
<feature type="transmembrane region" description="Helical" evidence="8">
    <location>
        <begin position="60"/>
        <end position="82"/>
    </location>
</feature>
<evidence type="ECO:0000256" key="7">
    <source>
        <dbReference type="ARBA" id="ARBA00038475"/>
    </source>
</evidence>
<accession>T2MIN8</accession>
<evidence type="ECO:0000256" key="5">
    <source>
        <dbReference type="ARBA" id="ARBA00022989"/>
    </source>
</evidence>
<dbReference type="PANTHER" id="PTHR12226">
    <property type="entry name" value="MANNOSE-P-DOLICHOL UTILIZATION DEFECT 1 LEC35 -RELATED"/>
    <property type="match status" value="1"/>
</dbReference>
<keyword evidence="2" id="KW-0813">Transport</keyword>
<dbReference type="OrthoDB" id="271506at2759"/>
<evidence type="ECO:0000313" key="9">
    <source>
        <dbReference type="EMBL" id="CDG71800.1"/>
    </source>
</evidence>
<dbReference type="Pfam" id="PF04193">
    <property type="entry name" value="PQ-loop"/>
    <property type="match status" value="2"/>
</dbReference>
<dbReference type="InterPro" id="IPR006603">
    <property type="entry name" value="PQ-loop_rpt"/>
</dbReference>
<organism evidence="9">
    <name type="scientific">Hydra vulgaris</name>
    <name type="common">Hydra</name>
    <name type="synonym">Hydra attenuata</name>
    <dbReference type="NCBI Taxonomy" id="6087"/>
    <lineage>
        <taxon>Eukaryota</taxon>
        <taxon>Metazoa</taxon>
        <taxon>Cnidaria</taxon>
        <taxon>Hydrozoa</taxon>
        <taxon>Hydroidolina</taxon>
        <taxon>Anthoathecata</taxon>
        <taxon>Aplanulata</taxon>
        <taxon>Hydridae</taxon>
        <taxon>Hydra</taxon>
    </lineage>
</organism>
<feature type="transmembrane region" description="Helical" evidence="8">
    <location>
        <begin position="130"/>
        <end position="150"/>
    </location>
</feature>
<evidence type="ECO:0000256" key="3">
    <source>
        <dbReference type="ARBA" id="ARBA00022692"/>
    </source>
</evidence>
<dbReference type="GO" id="GO:0016020">
    <property type="term" value="C:membrane"/>
    <property type="evidence" value="ECO:0007669"/>
    <property type="project" value="UniProtKB-SubCell"/>
</dbReference>
<feature type="transmembrane region" description="Helical" evidence="8">
    <location>
        <begin position="244"/>
        <end position="265"/>
    </location>
</feature>